<sequence length="194" mass="22352">MEKINISSISYCKIILHAFKYPHCQIKGVLLGKNNSEGFIEVLDVIPALHSALVVPPIEILFIHLDVYCRERHLEIVGLYYANNVFMNNSFDEQWMKIASDKLQNPIILQLENSKLSLNAVSPCLRAYCQESSQKWKEINYFVENSDETVSLASLAVQNKLHKNLADFENHLDEPLIFDFFNSDLNEKILYSNN</sequence>
<dbReference type="Proteomes" id="UP000580250">
    <property type="component" value="Unassembled WGS sequence"/>
</dbReference>
<name>A0A6V7TTU1_MELEN</name>
<organism evidence="1 3">
    <name type="scientific">Meloidogyne enterolobii</name>
    <name type="common">Root-knot nematode worm</name>
    <name type="synonym">Meloidogyne mayaguensis</name>
    <dbReference type="NCBI Taxonomy" id="390850"/>
    <lineage>
        <taxon>Eukaryota</taxon>
        <taxon>Metazoa</taxon>
        <taxon>Ecdysozoa</taxon>
        <taxon>Nematoda</taxon>
        <taxon>Chromadorea</taxon>
        <taxon>Rhabditida</taxon>
        <taxon>Tylenchina</taxon>
        <taxon>Tylenchomorpha</taxon>
        <taxon>Tylenchoidea</taxon>
        <taxon>Meloidogynidae</taxon>
        <taxon>Meloidogyninae</taxon>
        <taxon>Meloidogyne</taxon>
    </lineage>
</organism>
<evidence type="ECO:0000313" key="3">
    <source>
        <dbReference type="Proteomes" id="UP000580250"/>
    </source>
</evidence>
<protein>
    <submittedName>
        <fullName evidence="1">Uncharacterized protein</fullName>
    </submittedName>
</protein>
<dbReference type="AlphaFoldDB" id="A0A6V7TTU1"/>
<dbReference type="EMBL" id="CAJEWN010002481">
    <property type="protein sequence ID" value="CAD2203894.1"/>
    <property type="molecule type" value="Genomic_DNA"/>
</dbReference>
<evidence type="ECO:0000313" key="2">
    <source>
        <dbReference type="EMBL" id="CAD2203894.1"/>
    </source>
</evidence>
<reference evidence="1 3" key="1">
    <citation type="submission" date="2020-08" db="EMBL/GenBank/DDBJ databases">
        <authorList>
            <person name="Koutsovoulos G."/>
            <person name="Danchin GJ E."/>
        </authorList>
    </citation>
    <scope>NUCLEOTIDE SEQUENCE [LARGE SCALE GENOMIC DNA]</scope>
</reference>
<comment type="caution">
    <text evidence="1">The sequence shown here is derived from an EMBL/GenBank/DDBJ whole genome shotgun (WGS) entry which is preliminary data.</text>
</comment>
<dbReference type="OrthoDB" id="194468at2759"/>
<gene>
    <name evidence="1" type="ORF">MENT_LOCUS3681</name>
    <name evidence="2" type="ORF">MENT_LOCUS57599</name>
</gene>
<proteinExistence type="predicted"/>
<dbReference type="Pfam" id="PF03665">
    <property type="entry name" value="UPF0172"/>
    <property type="match status" value="1"/>
</dbReference>
<evidence type="ECO:0000313" key="1">
    <source>
        <dbReference type="EMBL" id="CAD2132509.1"/>
    </source>
</evidence>
<dbReference type="EMBL" id="CAJEWN010000012">
    <property type="protein sequence ID" value="CAD2132509.1"/>
    <property type="molecule type" value="Genomic_DNA"/>
</dbReference>
<dbReference type="CDD" id="cd08060">
    <property type="entry name" value="MPN_UPF0172"/>
    <property type="match status" value="1"/>
</dbReference>
<accession>A0A6V7TTU1</accession>
<dbReference type="GO" id="GO:0072546">
    <property type="term" value="C:EMC complex"/>
    <property type="evidence" value="ECO:0007669"/>
    <property type="project" value="InterPro"/>
</dbReference>
<dbReference type="InterPro" id="IPR005366">
    <property type="entry name" value="EMC8/9"/>
</dbReference>
<dbReference type="PANTHER" id="PTHR12941:SF10">
    <property type="entry name" value="ER MEMBRANE PROTEIN COMPLEX SUBUNIT 8_9 HOMOLOG"/>
    <property type="match status" value="1"/>
</dbReference>
<dbReference type="PANTHER" id="PTHR12941">
    <property type="entry name" value="ER MEMBRANE PROTEIN COMPLEX"/>
    <property type="match status" value="1"/>
</dbReference>